<dbReference type="GO" id="GO:0005960">
    <property type="term" value="C:glycine cleavage complex"/>
    <property type="evidence" value="ECO:0007669"/>
    <property type="project" value="InterPro"/>
</dbReference>
<evidence type="ECO:0000313" key="3">
    <source>
        <dbReference type="Proteomes" id="UP000044136"/>
    </source>
</evidence>
<dbReference type="CDD" id="cd06848">
    <property type="entry name" value="GCS_H"/>
    <property type="match status" value="1"/>
</dbReference>
<dbReference type="InterPro" id="IPR011053">
    <property type="entry name" value="Single_hybrid_motif"/>
</dbReference>
<dbReference type="EMBL" id="CCSE01000001">
    <property type="protein sequence ID" value="CEA03914.1"/>
    <property type="molecule type" value="Genomic_DNA"/>
</dbReference>
<sequence length="110" mass="11960">MKKVANYLWVEKNGEEYTLIMTPELQDDIGTVGFVEFTKAEEVAKNDSLLELEASKTVLDLASPLAGKVVAVNEKATDEPTLLNSAKAEESWVVKLTGVDEAEFNALADA</sequence>
<dbReference type="InterPro" id="IPR033753">
    <property type="entry name" value="GCV_H/Fam206"/>
</dbReference>
<dbReference type="AlphaFoldDB" id="A0A078MCJ1"/>
<dbReference type="InterPro" id="IPR002930">
    <property type="entry name" value="GCV_H"/>
</dbReference>
<dbReference type="Proteomes" id="UP000044136">
    <property type="component" value="Unassembled WGS sequence"/>
</dbReference>
<dbReference type="GO" id="GO:0009249">
    <property type="term" value="P:protein lipoylation"/>
    <property type="evidence" value="ECO:0007669"/>
    <property type="project" value="TreeGrafter"/>
</dbReference>
<keyword evidence="1" id="KW-0450">Lipoyl</keyword>
<name>A0A078MCJ1_9STAP</name>
<dbReference type="Pfam" id="PF01597">
    <property type="entry name" value="GCV_H"/>
    <property type="match status" value="1"/>
</dbReference>
<dbReference type="HOGENOM" id="CLU_097408_3_0_9"/>
<evidence type="ECO:0000313" key="2">
    <source>
        <dbReference type="EMBL" id="CEA03914.1"/>
    </source>
</evidence>
<dbReference type="GO" id="GO:0005829">
    <property type="term" value="C:cytosol"/>
    <property type="evidence" value="ECO:0007669"/>
    <property type="project" value="TreeGrafter"/>
</dbReference>
<dbReference type="PANTHER" id="PTHR11715">
    <property type="entry name" value="GLYCINE CLEAVAGE SYSTEM H PROTEIN"/>
    <property type="match status" value="1"/>
</dbReference>
<dbReference type="SUPFAM" id="SSF51230">
    <property type="entry name" value="Single hybrid motif"/>
    <property type="match status" value="1"/>
</dbReference>
<dbReference type="STRING" id="1461582.BN1048_02253"/>
<reference evidence="2 3" key="1">
    <citation type="submission" date="2014-07" db="EMBL/GenBank/DDBJ databases">
        <authorList>
            <person name="Urmite Genomes Urmite Genomes"/>
        </authorList>
    </citation>
    <scope>NUCLEOTIDE SEQUENCE [LARGE SCALE GENOMIC DNA]</scope>
    <source>
        <strain evidence="2 3">13MG44_air</strain>
    </source>
</reference>
<keyword evidence="3" id="KW-1185">Reference proteome</keyword>
<dbReference type="PANTHER" id="PTHR11715:SF3">
    <property type="entry name" value="GLYCINE CLEAVAGE SYSTEM H PROTEIN-RELATED"/>
    <property type="match status" value="1"/>
</dbReference>
<proteinExistence type="predicted"/>
<accession>A0A078MCJ1</accession>
<protein>
    <submittedName>
        <fullName evidence="2">Glycine cleavage system H protein</fullName>
    </submittedName>
</protein>
<dbReference type="OrthoDB" id="2401220at2"/>
<dbReference type="Gene3D" id="2.40.50.100">
    <property type="match status" value="1"/>
</dbReference>
<dbReference type="RefSeq" id="WP_035811301.1">
    <property type="nucleotide sequence ID" value="NZ_CCSE01000001.1"/>
</dbReference>
<organism evidence="2 3">
    <name type="scientific">Jeotgalicoccus saudimassiliensis</name>
    <dbReference type="NCBI Taxonomy" id="1461582"/>
    <lineage>
        <taxon>Bacteria</taxon>
        <taxon>Bacillati</taxon>
        <taxon>Bacillota</taxon>
        <taxon>Bacilli</taxon>
        <taxon>Bacillales</taxon>
        <taxon>Staphylococcaceae</taxon>
        <taxon>Jeotgalicoccus</taxon>
    </lineage>
</organism>
<gene>
    <name evidence="2" type="primary">gcvH_2</name>
    <name evidence="2" type="ORF">BN1048_02253</name>
</gene>
<evidence type="ECO:0000256" key="1">
    <source>
        <dbReference type="ARBA" id="ARBA00022823"/>
    </source>
</evidence>
<dbReference type="eggNOG" id="COG0509">
    <property type="taxonomic scope" value="Bacteria"/>
</dbReference>
<dbReference type="GO" id="GO:0019464">
    <property type="term" value="P:glycine decarboxylation via glycine cleavage system"/>
    <property type="evidence" value="ECO:0007669"/>
    <property type="project" value="InterPro"/>
</dbReference>